<dbReference type="EMBL" id="UYWY01021911">
    <property type="protein sequence ID" value="VDM45135.1"/>
    <property type="molecule type" value="Genomic_DNA"/>
</dbReference>
<dbReference type="WBParaSite" id="TCNE_0001381401-mRNA-1">
    <property type="protein sequence ID" value="TCNE_0001381401-mRNA-1"/>
    <property type="gene ID" value="TCNE_0001381401"/>
</dbReference>
<feature type="transmembrane region" description="Helical" evidence="5">
    <location>
        <begin position="172"/>
        <end position="194"/>
    </location>
</feature>
<organism evidence="7 8">
    <name type="scientific">Toxocara canis</name>
    <name type="common">Canine roundworm</name>
    <dbReference type="NCBI Taxonomy" id="6265"/>
    <lineage>
        <taxon>Eukaryota</taxon>
        <taxon>Metazoa</taxon>
        <taxon>Ecdysozoa</taxon>
        <taxon>Nematoda</taxon>
        <taxon>Chromadorea</taxon>
        <taxon>Rhabditida</taxon>
        <taxon>Spirurina</taxon>
        <taxon>Ascaridomorpha</taxon>
        <taxon>Ascaridoidea</taxon>
        <taxon>Toxocaridae</taxon>
        <taxon>Toxocara</taxon>
    </lineage>
</organism>
<comment type="subcellular location">
    <subcellularLocation>
        <location evidence="1">Membrane</location>
        <topology evidence="1">Multi-pass membrane protein</topology>
    </subcellularLocation>
</comment>
<evidence type="ECO:0000313" key="6">
    <source>
        <dbReference type="EMBL" id="VDM45135.1"/>
    </source>
</evidence>
<sequence>MGEGVASEEGEVEVIGPAMKVEVEQSKKKPVLHRSNRVAIPLCVYSVTASMFLPVFQSLVYQKVCEQSEAHLGVSVNCTDHKSAASNQILQTEANQILLLCSAIMCVLGGASSALLGRLGDANSRKMALLVPFAGLILADCTLILQSFFSYVRFIILSSMLSAHWLILSEGMFALCGGYMSIISSCFAYASDAVSSSPHKSRSRTIAILEGAIGLGGTVGFLCAPLLPLVGFTTVFTAFSFLHLFCILCFFLLPDIKHSNEDGPPRSKRTFCGCKTFNSLRTTRQKSHLPTLVFSFAISFLAFIGSTHILFYYLKFRFNWDAALYGLLKGPLQGLSTIATLFLYPWLRSRHVADCSLALIGMVSRLVGRLWIAIAWNTSSVFLCTFRSRPLFHLIILDALSRFSATGLRAMMANSVMPEDHGSLFAMIAIVEAGCGLLAAVVFHVLFPVSIPVLPQISFFILASFLLIPIWLIWLVIFVSRSRWSDLSAVMDCPSQDTELKTMESGEEMDRLEN</sequence>
<feature type="transmembrane region" description="Helical" evidence="5">
    <location>
        <begin position="129"/>
        <end position="152"/>
    </location>
</feature>
<feature type="transmembrane region" description="Helical" evidence="5">
    <location>
        <begin position="38"/>
        <end position="56"/>
    </location>
</feature>
<evidence type="ECO:0000313" key="7">
    <source>
        <dbReference type="Proteomes" id="UP000050794"/>
    </source>
</evidence>
<evidence type="ECO:0000256" key="5">
    <source>
        <dbReference type="SAM" id="Phobius"/>
    </source>
</evidence>
<feature type="transmembrane region" description="Helical" evidence="5">
    <location>
        <begin position="206"/>
        <end position="227"/>
    </location>
</feature>
<dbReference type="Proteomes" id="UP000050794">
    <property type="component" value="Unassembled WGS sequence"/>
</dbReference>
<feature type="transmembrane region" description="Helical" evidence="5">
    <location>
        <begin position="459"/>
        <end position="479"/>
    </location>
</feature>
<feature type="transmembrane region" description="Helical" evidence="5">
    <location>
        <begin position="97"/>
        <end position="117"/>
    </location>
</feature>
<protein>
    <submittedName>
        <fullName evidence="8">MFS domain-containing protein</fullName>
    </submittedName>
</protein>
<dbReference type="InterPro" id="IPR036259">
    <property type="entry name" value="MFS_trans_sf"/>
</dbReference>
<dbReference type="GO" id="GO:0022857">
    <property type="term" value="F:transmembrane transporter activity"/>
    <property type="evidence" value="ECO:0007669"/>
    <property type="project" value="TreeGrafter"/>
</dbReference>
<keyword evidence="7" id="KW-1185">Reference proteome</keyword>
<accession>A0A183UZ94</accession>
<feature type="transmembrane region" description="Helical" evidence="5">
    <location>
        <begin position="289"/>
        <end position="311"/>
    </location>
</feature>
<feature type="transmembrane region" description="Helical" evidence="5">
    <location>
        <begin position="323"/>
        <end position="344"/>
    </location>
</feature>
<evidence type="ECO:0000313" key="8">
    <source>
        <dbReference type="WBParaSite" id="TCNE_0001381401-mRNA-1"/>
    </source>
</evidence>
<reference evidence="8" key="1">
    <citation type="submission" date="2016-06" db="UniProtKB">
        <authorList>
            <consortium name="WormBaseParasite"/>
        </authorList>
    </citation>
    <scope>IDENTIFICATION</scope>
</reference>
<evidence type="ECO:0000256" key="2">
    <source>
        <dbReference type="ARBA" id="ARBA00022692"/>
    </source>
</evidence>
<evidence type="ECO:0000256" key="1">
    <source>
        <dbReference type="ARBA" id="ARBA00004141"/>
    </source>
</evidence>
<dbReference type="PANTHER" id="PTHR23507">
    <property type="entry name" value="ZGC:174356"/>
    <property type="match status" value="1"/>
</dbReference>
<keyword evidence="4 5" id="KW-0472">Membrane</keyword>
<dbReference type="GO" id="GO:0016020">
    <property type="term" value="C:membrane"/>
    <property type="evidence" value="ECO:0007669"/>
    <property type="project" value="UniProtKB-SubCell"/>
</dbReference>
<evidence type="ECO:0000256" key="4">
    <source>
        <dbReference type="ARBA" id="ARBA00023136"/>
    </source>
</evidence>
<proteinExistence type="predicted"/>
<name>A0A183UZ94_TOXCA</name>
<gene>
    <name evidence="6" type="ORF">TCNE_LOCUS13814</name>
</gene>
<dbReference type="SUPFAM" id="SSF103473">
    <property type="entry name" value="MFS general substrate transporter"/>
    <property type="match status" value="1"/>
</dbReference>
<dbReference type="Gene3D" id="1.20.1250.20">
    <property type="entry name" value="MFS general substrate transporter like domains"/>
    <property type="match status" value="1"/>
</dbReference>
<keyword evidence="3 5" id="KW-1133">Transmembrane helix</keyword>
<reference evidence="6 7" key="2">
    <citation type="submission" date="2018-11" db="EMBL/GenBank/DDBJ databases">
        <authorList>
            <consortium name="Pathogen Informatics"/>
        </authorList>
    </citation>
    <scope>NUCLEOTIDE SEQUENCE [LARGE SCALE GENOMIC DNA]</scope>
</reference>
<dbReference type="PANTHER" id="PTHR23507:SF27">
    <property type="entry name" value="SOLUTE CARRIER FAMILY RELATED"/>
    <property type="match status" value="1"/>
</dbReference>
<dbReference type="AlphaFoldDB" id="A0A183UZ94"/>
<keyword evidence="2 5" id="KW-0812">Transmembrane</keyword>
<feature type="transmembrane region" description="Helical" evidence="5">
    <location>
        <begin position="233"/>
        <end position="253"/>
    </location>
</feature>
<feature type="transmembrane region" description="Helical" evidence="5">
    <location>
        <begin position="424"/>
        <end position="447"/>
    </location>
</feature>
<evidence type="ECO:0000256" key="3">
    <source>
        <dbReference type="ARBA" id="ARBA00022989"/>
    </source>
</evidence>